<comment type="caution">
    <text evidence="1">The sequence shown here is derived from an EMBL/GenBank/DDBJ whole genome shotgun (WGS) entry which is preliminary data.</text>
</comment>
<evidence type="ECO:0000313" key="2">
    <source>
        <dbReference type="Proteomes" id="UP000774326"/>
    </source>
</evidence>
<reference evidence="1" key="2">
    <citation type="submission" date="2021-01" db="EMBL/GenBank/DDBJ databases">
        <authorList>
            <person name="Schikora-Tamarit M.A."/>
        </authorList>
    </citation>
    <scope>NUCLEOTIDE SEQUENCE</scope>
    <source>
        <strain evidence="1">CBS2887</strain>
    </source>
</reference>
<name>A0A9P8Q479_WICPI</name>
<keyword evidence="2" id="KW-1185">Reference proteome</keyword>
<protein>
    <submittedName>
        <fullName evidence="1">Uncharacterized protein</fullName>
    </submittedName>
</protein>
<dbReference type="AlphaFoldDB" id="A0A9P8Q479"/>
<sequence length="73" mass="8051">MDLALVVLETRTCNNLNESSVTEANNWIKSASLLTDNSSTAVNSLGALIDKRWVLLLLDTLLSVSWEEEKSTI</sequence>
<dbReference type="Proteomes" id="UP000774326">
    <property type="component" value="Unassembled WGS sequence"/>
</dbReference>
<organism evidence="1 2">
    <name type="scientific">Wickerhamomyces pijperi</name>
    <name type="common">Yeast</name>
    <name type="synonym">Pichia pijperi</name>
    <dbReference type="NCBI Taxonomy" id="599730"/>
    <lineage>
        <taxon>Eukaryota</taxon>
        <taxon>Fungi</taxon>
        <taxon>Dikarya</taxon>
        <taxon>Ascomycota</taxon>
        <taxon>Saccharomycotina</taxon>
        <taxon>Saccharomycetes</taxon>
        <taxon>Phaffomycetales</taxon>
        <taxon>Wickerhamomycetaceae</taxon>
        <taxon>Wickerhamomyces</taxon>
    </lineage>
</organism>
<reference evidence="1" key="1">
    <citation type="journal article" date="2021" name="Open Biol.">
        <title>Shared evolutionary footprints suggest mitochondrial oxidative damage underlies multiple complex I losses in fungi.</title>
        <authorList>
            <person name="Schikora-Tamarit M.A."/>
            <person name="Marcet-Houben M."/>
            <person name="Nosek J."/>
            <person name="Gabaldon T."/>
        </authorList>
    </citation>
    <scope>NUCLEOTIDE SEQUENCE</scope>
    <source>
        <strain evidence="1">CBS2887</strain>
    </source>
</reference>
<evidence type="ECO:0000313" key="1">
    <source>
        <dbReference type="EMBL" id="KAH3683942.1"/>
    </source>
</evidence>
<proteinExistence type="predicted"/>
<gene>
    <name evidence="1" type="ORF">WICPIJ_005075</name>
</gene>
<dbReference type="EMBL" id="JAEUBG010002847">
    <property type="protein sequence ID" value="KAH3683942.1"/>
    <property type="molecule type" value="Genomic_DNA"/>
</dbReference>
<accession>A0A9P8Q479</accession>